<dbReference type="AlphaFoldDB" id="A0AAV4VH60"/>
<protein>
    <submittedName>
        <fullName evidence="1">Uncharacterized protein</fullName>
    </submittedName>
</protein>
<organism evidence="1 2">
    <name type="scientific">Caerostris extrusa</name>
    <name type="common">Bark spider</name>
    <name type="synonym">Caerostris bankana</name>
    <dbReference type="NCBI Taxonomy" id="172846"/>
    <lineage>
        <taxon>Eukaryota</taxon>
        <taxon>Metazoa</taxon>
        <taxon>Ecdysozoa</taxon>
        <taxon>Arthropoda</taxon>
        <taxon>Chelicerata</taxon>
        <taxon>Arachnida</taxon>
        <taxon>Araneae</taxon>
        <taxon>Araneomorphae</taxon>
        <taxon>Entelegynae</taxon>
        <taxon>Araneoidea</taxon>
        <taxon>Araneidae</taxon>
        <taxon>Caerostris</taxon>
    </lineage>
</organism>
<dbReference type="EMBL" id="BPLR01014569">
    <property type="protein sequence ID" value="GIY69682.1"/>
    <property type="molecule type" value="Genomic_DNA"/>
</dbReference>
<evidence type="ECO:0000313" key="2">
    <source>
        <dbReference type="Proteomes" id="UP001054945"/>
    </source>
</evidence>
<accession>A0AAV4VH60</accession>
<keyword evidence="2" id="KW-1185">Reference proteome</keyword>
<reference evidence="1 2" key="1">
    <citation type="submission" date="2021-06" db="EMBL/GenBank/DDBJ databases">
        <title>Caerostris extrusa draft genome.</title>
        <authorList>
            <person name="Kono N."/>
            <person name="Arakawa K."/>
        </authorList>
    </citation>
    <scope>NUCLEOTIDE SEQUENCE [LARGE SCALE GENOMIC DNA]</scope>
</reference>
<gene>
    <name evidence="1" type="ORF">CEXT_291181</name>
</gene>
<dbReference type="Proteomes" id="UP001054945">
    <property type="component" value="Unassembled WGS sequence"/>
</dbReference>
<comment type="caution">
    <text evidence="1">The sequence shown here is derived from an EMBL/GenBank/DDBJ whole genome shotgun (WGS) entry which is preliminary data.</text>
</comment>
<proteinExistence type="predicted"/>
<evidence type="ECO:0000313" key="1">
    <source>
        <dbReference type="EMBL" id="GIY69682.1"/>
    </source>
</evidence>
<name>A0AAV4VH60_CAEEX</name>
<sequence>MVCREQYFSSKDKALDLFEFKLRISIRLLGMAETNRKLVLLAKEITSLPYSNTGRIYVLQAVARTSYVAPHFVADNLWSRVIRARVLLKLHSPVEEINLGALVDMVSNSLLDAHFQSVHISPFLKGSKCRVDSSRAMM</sequence>